<dbReference type="PANTHER" id="PTHR24106">
    <property type="entry name" value="NACHT, LRR AND CARD DOMAINS-CONTAINING"/>
    <property type="match status" value="1"/>
</dbReference>
<dbReference type="SMART" id="SM00368">
    <property type="entry name" value="LRR_RI"/>
    <property type="match status" value="13"/>
</dbReference>
<keyword evidence="1" id="KW-0433">Leucine-rich repeat</keyword>
<protein>
    <recommendedName>
        <fullName evidence="7">NACHT domain-containing protein</fullName>
    </recommendedName>
</protein>
<keyword evidence="4" id="KW-0067">ATP-binding</keyword>
<dbReference type="PRINTS" id="PR00364">
    <property type="entry name" value="DISEASERSIST"/>
</dbReference>
<feature type="transmembrane region" description="Helical" evidence="6">
    <location>
        <begin position="176"/>
        <end position="197"/>
    </location>
</feature>
<evidence type="ECO:0000256" key="1">
    <source>
        <dbReference type="ARBA" id="ARBA00022614"/>
    </source>
</evidence>
<dbReference type="InterPro" id="IPR027417">
    <property type="entry name" value="P-loop_NTPase"/>
</dbReference>
<dbReference type="Gene3D" id="3.80.10.10">
    <property type="entry name" value="Ribonuclease Inhibitor"/>
    <property type="match status" value="4"/>
</dbReference>
<keyword evidence="9" id="KW-1185">Reference proteome</keyword>
<reference evidence="8 9" key="1">
    <citation type="journal article" date="2018" name="Sci. Rep.">
        <title>Comparative analysis of the Pocillopora damicornis genome highlights role of immune system in coral evolution.</title>
        <authorList>
            <person name="Cunning R."/>
            <person name="Bay R.A."/>
            <person name="Gillette P."/>
            <person name="Baker A.C."/>
            <person name="Traylor-Knowles N."/>
        </authorList>
    </citation>
    <scope>NUCLEOTIDE SEQUENCE [LARGE SCALE GENOMIC DNA]</scope>
    <source>
        <strain evidence="8">RSMAS</strain>
        <tissue evidence="8">Whole animal</tissue>
    </source>
</reference>
<keyword evidence="6" id="KW-1133">Transmembrane helix</keyword>
<evidence type="ECO:0000256" key="6">
    <source>
        <dbReference type="SAM" id="Phobius"/>
    </source>
</evidence>
<evidence type="ECO:0000256" key="2">
    <source>
        <dbReference type="ARBA" id="ARBA00022737"/>
    </source>
</evidence>
<evidence type="ECO:0000256" key="5">
    <source>
        <dbReference type="SAM" id="MobiDB-lite"/>
    </source>
</evidence>
<dbReference type="InterPro" id="IPR051261">
    <property type="entry name" value="NLR"/>
</dbReference>
<accession>A0A3M6U7V4</accession>
<keyword evidence="6" id="KW-0472">Membrane</keyword>
<dbReference type="GO" id="GO:0005524">
    <property type="term" value="F:ATP binding"/>
    <property type="evidence" value="ECO:0007669"/>
    <property type="project" value="UniProtKB-KW"/>
</dbReference>
<dbReference type="Pfam" id="PF13516">
    <property type="entry name" value="LRR_6"/>
    <property type="match status" value="11"/>
</dbReference>
<evidence type="ECO:0000256" key="4">
    <source>
        <dbReference type="ARBA" id="ARBA00022840"/>
    </source>
</evidence>
<dbReference type="InterPro" id="IPR001611">
    <property type="entry name" value="Leu-rich_rpt"/>
</dbReference>
<feature type="domain" description="NACHT" evidence="7">
    <location>
        <begin position="323"/>
        <end position="457"/>
    </location>
</feature>
<gene>
    <name evidence="8" type="ORF">pdam_00008583</name>
</gene>
<dbReference type="AlphaFoldDB" id="A0A3M6U7V4"/>
<evidence type="ECO:0000259" key="7">
    <source>
        <dbReference type="PROSITE" id="PS50837"/>
    </source>
</evidence>
<dbReference type="SUPFAM" id="SSF52540">
    <property type="entry name" value="P-loop containing nucleoside triphosphate hydrolases"/>
    <property type="match status" value="1"/>
</dbReference>
<feature type="transmembrane region" description="Helical" evidence="6">
    <location>
        <begin position="116"/>
        <end position="143"/>
    </location>
</feature>
<dbReference type="InterPro" id="IPR007111">
    <property type="entry name" value="NACHT_NTPase"/>
</dbReference>
<organism evidence="8 9">
    <name type="scientific">Pocillopora damicornis</name>
    <name type="common">Cauliflower coral</name>
    <name type="synonym">Millepora damicornis</name>
    <dbReference type="NCBI Taxonomy" id="46731"/>
    <lineage>
        <taxon>Eukaryota</taxon>
        <taxon>Metazoa</taxon>
        <taxon>Cnidaria</taxon>
        <taxon>Anthozoa</taxon>
        <taxon>Hexacorallia</taxon>
        <taxon>Scleractinia</taxon>
        <taxon>Astrocoeniina</taxon>
        <taxon>Pocilloporidae</taxon>
        <taxon>Pocillopora</taxon>
    </lineage>
</organism>
<dbReference type="PROSITE" id="PS50837">
    <property type="entry name" value="NACHT"/>
    <property type="match status" value="1"/>
</dbReference>
<keyword evidence="6" id="KW-0812">Transmembrane</keyword>
<dbReference type="Pfam" id="PF05729">
    <property type="entry name" value="NACHT"/>
    <property type="match status" value="1"/>
</dbReference>
<evidence type="ECO:0000313" key="8">
    <source>
        <dbReference type="EMBL" id="RMX49707.1"/>
    </source>
</evidence>
<dbReference type="Proteomes" id="UP000275408">
    <property type="component" value="Unassembled WGS sequence"/>
</dbReference>
<feature type="transmembrane region" description="Helical" evidence="6">
    <location>
        <begin position="76"/>
        <end position="95"/>
    </location>
</feature>
<dbReference type="PROSITE" id="PS51450">
    <property type="entry name" value="LRR"/>
    <property type="match status" value="1"/>
</dbReference>
<dbReference type="SUPFAM" id="SSF52047">
    <property type="entry name" value="RNI-like"/>
    <property type="match status" value="2"/>
</dbReference>
<dbReference type="InterPro" id="IPR032675">
    <property type="entry name" value="LRR_dom_sf"/>
</dbReference>
<feature type="transmembrane region" description="Helical" evidence="6">
    <location>
        <begin position="21"/>
        <end position="42"/>
    </location>
</feature>
<evidence type="ECO:0000313" key="9">
    <source>
        <dbReference type="Proteomes" id="UP000275408"/>
    </source>
</evidence>
<comment type="caution">
    <text evidence="8">The sequence shown here is derived from an EMBL/GenBank/DDBJ whole genome shotgun (WGS) entry which is preliminary data.</text>
</comment>
<dbReference type="Gene3D" id="3.40.50.300">
    <property type="entry name" value="P-loop containing nucleotide triphosphate hydrolases"/>
    <property type="match status" value="1"/>
</dbReference>
<feature type="compositionally biased region" description="Polar residues" evidence="5">
    <location>
        <begin position="602"/>
        <end position="622"/>
    </location>
</feature>
<dbReference type="EMBL" id="RCHS01002064">
    <property type="protein sequence ID" value="RMX49707.1"/>
    <property type="molecule type" value="Genomic_DNA"/>
</dbReference>
<sequence>MGSKTRELILLIWKSQTYFGQLQVGVWFVSYLATLIGLEVLYSRGNYLICNGTTEYLDVKCPDSDSPALKMQRPFIRIYGGVYFAILLIYTLYIVPRLWRFRRRKNTTPLCGLYAVYCLQLFVRLCYNVIMFFVYISLVFYTFPVRLNCVVPGLEDASITCVDKFRTAKSALQTTVLLVIVVLTLFSLLEFIFLLSLTRSRSRTIFIGDANQRKEHLDNGCWCECVMPTDQQFGLFRLHLSEVCEYREPSCEYVSPLREYLVDMRNIYSTKTEYIDSSPLDNVDALKLDDMFTRPVLSGVKCPKTMANKYLAAKNSESLEAFGSISITGKAGMGKTTLAQKIVRGWAKEESSLTSRIKILLCFDFKALEDSPGDGISFEDLIRRQVSLDLPKDLLDFVKRNPKATLIVVDNVCEPKSGCQESDFADSFEEKMPFSALLKKLVTGKILKGATVLTLSRLTENSVANLFGVASQTELMGFSPSEINGYIKKYFSNSDDCEDDELATARLKENLTDNTLSICCVPLHCFYICTLMKWLRGSNGAVVPETAGNLPETITELYIGIAQIISCLQQTTRKPTSLSAIETHIPSSQNVVEASSEDSRSPPETATTSTQSFPTQGLTQRKTSSKKQFALHNLAEIDTKVCSLAMQSIDEEMTVFDVDYLRSMLSEEAIPRYFKRTRQTDDSEKVQFTFRCDFLREFLAAYFVVSDRSLKRLKKLVEQVKNNSSRKRDQVLQFACGLQFCDSQASDRKKKEMIDLVKGLYSVSQSEDKRRQNELQLLMLKCAAEIKDEKISREVASKMIPIVEFSGCEIGVAECSALANVLGTSPFASISSVDLSDNTISVMGARQLTQKLLLPGKGPTEDLNVQGNVLGDEGLKELTEALKKRECRLKTLNVADNYITSDGVSKLSLALESNTCLEELNLSCNEICSQGVEHLSKVLQNENGKITKLNLSWNDIGDDGVMCLASFRQSTLNLAWNNIGMRGVHSFISIFHTLKNLEELDLSGNTVESVGLEALLPCFMDTNCKLKCLELNHCKIQDEGVIHCLKVLNCLHNQITRLGLAGNNITNAGAEKIAEALTSLECRIIILNLSSNLIGDSGVESLSKSLSSPNCGLRELDLSHNQIQCKGCKCLAAAIRKPNCLQCLNLEGNHIGDEGAAKLLSALRIHSNKLQTLVLDSNDIGDEGIAGLPHTFRSPHCKLGRLDLGRNIISRNSITTVSEALKSPFCHLEHLRLKDSRLSESFETKKSLRASKLTDKV</sequence>
<keyword evidence="3" id="KW-0547">Nucleotide-binding</keyword>
<keyword evidence="2" id="KW-0677">Repeat</keyword>
<dbReference type="OrthoDB" id="120976at2759"/>
<name>A0A3M6U7V4_POCDA</name>
<feature type="region of interest" description="Disordered" evidence="5">
    <location>
        <begin position="589"/>
        <end position="624"/>
    </location>
</feature>
<proteinExistence type="predicted"/>
<evidence type="ECO:0000256" key="3">
    <source>
        <dbReference type="ARBA" id="ARBA00022741"/>
    </source>
</evidence>